<protein>
    <recommendedName>
        <fullName evidence="3">DUF2642 domain-containing protein</fullName>
    </recommendedName>
</protein>
<dbReference type="RefSeq" id="WP_188943755.1">
    <property type="nucleotide sequence ID" value="NZ_BMPN01000005.1"/>
</dbReference>
<evidence type="ECO:0000313" key="1">
    <source>
        <dbReference type="EMBL" id="GGJ67702.1"/>
    </source>
</evidence>
<comment type="caution">
    <text evidence="1">The sequence shown here is derived from an EMBL/GenBank/DDBJ whole genome shotgun (WGS) entry which is preliminary data.</text>
</comment>
<name>A0ABQ2DQT8_9BACI</name>
<proteinExistence type="predicted"/>
<gene>
    <name evidence="1" type="ORF">GCM10007111_31960</name>
</gene>
<organism evidence="1 2">
    <name type="scientific">Virgibacillus kapii</name>
    <dbReference type="NCBI Taxonomy" id="1638645"/>
    <lineage>
        <taxon>Bacteria</taxon>
        <taxon>Bacillati</taxon>
        <taxon>Bacillota</taxon>
        <taxon>Bacilli</taxon>
        <taxon>Bacillales</taxon>
        <taxon>Bacillaceae</taxon>
        <taxon>Virgibacillus</taxon>
    </lineage>
</organism>
<evidence type="ECO:0000313" key="2">
    <source>
        <dbReference type="Proteomes" id="UP000634435"/>
    </source>
</evidence>
<evidence type="ECO:0008006" key="3">
    <source>
        <dbReference type="Google" id="ProtNLM"/>
    </source>
</evidence>
<keyword evidence="2" id="KW-1185">Reference proteome</keyword>
<reference evidence="2" key="1">
    <citation type="journal article" date="2019" name="Int. J. Syst. Evol. Microbiol.">
        <title>The Global Catalogue of Microorganisms (GCM) 10K type strain sequencing project: providing services to taxonomists for standard genome sequencing and annotation.</title>
        <authorList>
            <consortium name="The Broad Institute Genomics Platform"/>
            <consortium name="The Broad Institute Genome Sequencing Center for Infectious Disease"/>
            <person name="Wu L."/>
            <person name="Ma J."/>
        </authorList>
    </citation>
    <scope>NUCLEOTIDE SEQUENCE [LARGE SCALE GENOMIC DNA]</scope>
    <source>
        <strain evidence="2">JCM 30071</strain>
    </source>
</reference>
<accession>A0ABQ2DQT8</accession>
<sequence>MKQVELMNRSMLEERLESIGMMEAIEKVIERMKEQVRSKVVHLHEVFLVDVRLIKDDLLETILVAFTTTEPDDPPEDEGIEEPVHVVFLSMEHEGQ</sequence>
<dbReference type="EMBL" id="BMPN01000005">
    <property type="protein sequence ID" value="GGJ67702.1"/>
    <property type="molecule type" value="Genomic_DNA"/>
</dbReference>
<dbReference type="Proteomes" id="UP000634435">
    <property type="component" value="Unassembled WGS sequence"/>
</dbReference>